<dbReference type="AlphaFoldDB" id="A0AAE2CZQ8"/>
<organism evidence="5 6">
    <name type="scientific">Sesamum alatum</name>
    <dbReference type="NCBI Taxonomy" id="300844"/>
    <lineage>
        <taxon>Eukaryota</taxon>
        <taxon>Viridiplantae</taxon>
        <taxon>Streptophyta</taxon>
        <taxon>Embryophyta</taxon>
        <taxon>Tracheophyta</taxon>
        <taxon>Spermatophyta</taxon>
        <taxon>Magnoliopsida</taxon>
        <taxon>eudicotyledons</taxon>
        <taxon>Gunneridae</taxon>
        <taxon>Pentapetalae</taxon>
        <taxon>asterids</taxon>
        <taxon>lamiids</taxon>
        <taxon>Lamiales</taxon>
        <taxon>Pedaliaceae</taxon>
        <taxon>Sesamum</taxon>
    </lineage>
</organism>
<protein>
    <submittedName>
        <fullName evidence="5">GDSL esterase/lipase</fullName>
    </submittedName>
</protein>
<evidence type="ECO:0000256" key="3">
    <source>
        <dbReference type="ARBA" id="ARBA00022801"/>
    </source>
</evidence>
<evidence type="ECO:0000313" key="5">
    <source>
        <dbReference type="EMBL" id="KAK4440029.1"/>
    </source>
</evidence>
<dbReference type="SUPFAM" id="SSF52266">
    <property type="entry name" value="SGNH hydrolase"/>
    <property type="match status" value="1"/>
</dbReference>
<dbReference type="EMBL" id="JACGWO010000001">
    <property type="protein sequence ID" value="KAK4440029.1"/>
    <property type="molecule type" value="Genomic_DNA"/>
</dbReference>
<accession>A0AAE2CZQ8</accession>
<proteinExistence type="inferred from homology"/>
<evidence type="ECO:0000313" key="6">
    <source>
        <dbReference type="Proteomes" id="UP001293254"/>
    </source>
</evidence>
<dbReference type="InterPro" id="IPR036514">
    <property type="entry name" value="SGNH_hydro_sf"/>
</dbReference>
<dbReference type="Proteomes" id="UP001293254">
    <property type="component" value="Unassembled WGS sequence"/>
</dbReference>
<gene>
    <name evidence="5" type="ORF">Salat_0337800</name>
</gene>
<keyword evidence="4" id="KW-0325">Glycoprotein</keyword>
<keyword evidence="6" id="KW-1185">Reference proteome</keyword>
<comment type="similarity">
    <text evidence="1">Belongs to the 'GDSL' lipolytic enzyme family.</text>
</comment>
<evidence type="ECO:0000256" key="1">
    <source>
        <dbReference type="ARBA" id="ARBA00008668"/>
    </source>
</evidence>
<keyword evidence="3" id="KW-0378">Hydrolase</keyword>
<sequence length="888" mass="97822">MGEIGGNDYNYSIVQGIDPEVIHSFVPTVVDYIGSIIEELIELGVKTMLVPGNLQLGCIPQFLTQYMTFSTGKDYDPKAGCLNWLNELSMYHNELLQKELTRIQQLHPRILLIYGDYYNATLGFYLSPHQFGFAKESVLRACCGAGGGPYNYNPLITCGSLAPLANCCENPSMFVSWDGAHFTEVAYRWIAQGLIEIHNQLRDSIADTGNAPYLLPESDRPPFFTLPPYGETFFNRPTGRCSDGRLIIDFIAEELGLPLVAPFHEGGRNGTVNSSNFRDGVNFAVVGATALEDSFFKQRGVTIPIANVSLVAQLRWFNRFLSEICPTTSSSGDCKQFLETSLVLVGEIGGNDYNHALLGGVSETEVRSFVPHVVNIIGSAITELINLGAVTLMVPGNFPIGCLSAYLTYFRSENQDVYEPATGCIKWLNGFAQYHNELLQMEVNRIRELHPHTTIIYADYYNAVMDLSRSPIMHGFAGGGLRACCGAGGPYNVKLTVHCGYPPSKACDKPSSYVNWDGVHFTEAAYNWIAMGTVSCTPPLKYDSIFSFGDSLADTGNFLRSGALKFPVIRKLPYGQTFFHHGTGRCSDGRLIVDFIAEAYGLPYLRPYLSLAKGEKVEHGVNFAVAGATALDAKFFYDRKIGQILWTNDSLSVQLGWFNNLKSTLCSTKQDCVNYFKRSLFLVGEIGGNDYNYPFFVGGNFTQLKAIVPAVVETIAAATSMLIEEGAVELVVAGNLPIGCNAVYLTLFRTSDRTAYDKNGCLKAYNAFSKYHNSQLKLALENLRQKYPHAKISYADYYGASKRFFHAPKHYGFKDETLVACCGGGGPYNFNNSARCGHTGSKACLDPKAYVNWDGVHLTEAAYRYISMGLVNGPFMSPPLSFSPLNAF</sequence>
<dbReference type="InterPro" id="IPR001087">
    <property type="entry name" value="GDSL"/>
</dbReference>
<dbReference type="InterPro" id="IPR035669">
    <property type="entry name" value="SGNH_plant_lipase-like"/>
</dbReference>
<dbReference type="PANTHER" id="PTHR22835:SF659">
    <property type="entry name" value="GDSL LIPASE_ACYLHYDROLASE, PUTATIVE (AFU_ORTHOLOGUE AFUA_2G00510)-RELATED"/>
    <property type="match status" value="1"/>
</dbReference>
<reference evidence="5" key="1">
    <citation type="submission" date="2020-06" db="EMBL/GenBank/DDBJ databases">
        <authorList>
            <person name="Li T."/>
            <person name="Hu X."/>
            <person name="Zhang T."/>
            <person name="Song X."/>
            <person name="Zhang H."/>
            <person name="Dai N."/>
            <person name="Sheng W."/>
            <person name="Hou X."/>
            <person name="Wei L."/>
        </authorList>
    </citation>
    <scope>NUCLEOTIDE SEQUENCE</scope>
    <source>
        <strain evidence="5">3651</strain>
        <tissue evidence="5">Leaf</tissue>
    </source>
</reference>
<keyword evidence="2" id="KW-0732">Signal</keyword>
<evidence type="ECO:0000256" key="4">
    <source>
        <dbReference type="ARBA" id="ARBA00023180"/>
    </source>
</evidence>
<dbReference type="Pfam" id="PF00657">
    <property type="entry name" value="Lipase_GDSL"/>
    <property type="match status" value="3"/>
</dbReference>
<dbReference type="CDD" id="cd01837">
    <property type="entry name" value="SGNH_plant_lipase_like"/>
    <property type="match status" value="2"/>
</dbReference>
<reference evidence="5" key="2">
    <citation type="journal article" date="2024" name="Plant">
        <title>Genomic evolution and insights into agronomic trait innovations of Sesamum species.</title>
        <authorList>
            <person name="Miao H."/>
            <person name="Wang L."/>
            <person name="Qu L."/>
            <person name="Liu H."/>
            <person name="Sun Y."/>
            <person name="Le M."/>
            <person name="Wang Q."/>
            <person name="Wei S."/>
            <person name="Zheng Y."/>
            <person name="Lin W."/>
            <person name="Duan Y."/>
            <person name="Cao H."/>
            <person name="Xiong S."/>
            <person name="Wang X."/>
            <person name="Wei L."/>
            <person name="Li C."/>
            <person name="Ma Q."/>
            <person name="Ju M."/>
            <person name="Zhao R."/>
            <person name="Li G."/>
            <person name="Mu C."/>
            <person name="Tian Q."/>
            <person name="Mei H."/>
            <person name="Zhang T."/>
            <person name="Gao T."/>
            <person name="Zhang H."/>
        </authorList>
    </citation>
    <scope>NUCLEOTIDE SEQUENCE</scope>
    <source>
        <strain evidence="5">3651</strain>
    </source>
</reference>
<dbReference type="Gene3D" id="3.40.50.1110">
    <property type="entry name" value="SGNH hydrolase"/>
    <property type="match status" value="3"/>
</dbReference>
<name>A0AAE2CZQ8_9LAMI</name>
<dbReference type="PANTHER" id="PTHR22835">
    <property type="entry name" value="ZINC FINGER FYVE DOMAIN CONTAINING PROTEIN"/>
    <property type="match status" value="1"/>
</dbReference>
<dbReference type="GO" id="GO:0016788">
    <property type="term" value="F:hydrolase activity, acting on ester bonds"/>
    <property type="evidence" value="ECO:0007669"/>
    <property type="project" value="InterPro"/>
</dbReference>
<comment type="caution">
    <text evidence="5">The sequence shown here is derived from an EMBL/GenBank/DDBJ whole genome shotgun (WGS) entry which is preliminary data.</text>
</comment>
<evidence type="ECO:0000256" key="2">
    <source>
        <dbReference type="ARBA" id="ARBA00022729"/>
    </source>
</evidence>